<dbReference type="Pfam" id="PF13377">
    <property type="entry name" value="Peripla_BP_3"/>
    <property type="match status" value="1"/>
</dbReference>
<proteinExistence type="predicted"/>
<feature type="domain" description="Transcriptional regulator LacI/GalR-like sensor" evidence="4">
    <location>
        <begin position="141"/>
        <end position="311"/>
    </location>
</feature>
<keyword evidence="1" id="KW-0805">Transcription regulation</keyword>
<evidence type="ECO:0000313" key="5">
    <source>
        <dbReference type="EMBL" id="OXM99851.1"/>
    </source>
</evidence>
<dbReference type="Gene3D" id="3.40.50.2300">
    <property type="match status" value="2"/>
</dbReference>
<dbReference type="CDD" id="cd06267">
    <property type="entry name" value="PBP1_LacI_sugar_binding-like"/>
    <property type="match status" value="1"/>
</dbReference>
<dbReference type="AlphaFoldDB" id="A0A229VW74"/>
<dbReference type="Proteomes" id="UP000215433">
    <property type="component" value="Unassembled WGS sequence"/>
</dbReference>
<dbReference type="PANTHER" id="PTHR30146">
    <property type="entry name" value="LACI-RELATED TRANSCRIPTIONAL REPRESSOR"/>
    <property type="match status" value="1"/>
</dbReference>
<keyword evidence="3" id="KW-0804">Transcription</keyword>
<dbReference type="EMBL" id="NEWD01000028">
    <property type="protein sequence ID" value="OXM99851.1"/>
    <property type="molecule type" value="Genomic_DNA"/>
</dbReference>
<evidence type="ECO:0000256" key="2">
    <source>
        <dbReference type="ARBA" id="ARBA00023125"/>
    </source>
</evidence>
<keyword evidence="6" id="KW-1185">Reference proteome</keyword>
<evidence type="ECO:0000256" key="3">
    <source>
        <dbReference type="ARBA" id="ARBA00023163"/>
    </source>
</evidence>
<dbReference type="GO" id="GO:0000976">
    <property type="term" value="F:transcription cis-regulatory region binding"/>
    <property type="evidence" value="ECO:0007669"/>
    <property type="project" value="TreeGrafter"/>
</dbReference>
<comment type="caution">
    <text evidence="5">The sequence shown here is derived from an EMBL/GenBank/DDBJ whole genome shotgun (WGS) entry which is preliminary data.</text>
</comment>
<organism evidence="5 6">
    <name type="scientific">Bifidobacterium vansinderenii</name>
    <dbReference type="NCBI Taxonomy" id="1984871"/>
    <lineage>
        <taxon>Bacteria</taxon>
        <taxon>Bacillati</taxon>
        <taxon>Actinomycetota</taxon>
        <taxon>Actinomycetes</taxon>
        <taxon>Bifidobacteriales</taxon>
        <taxon>Bifidobacteriaceae</taxon>
        <taxon>Bifidobacterium</taxon>
    </lineage>
</organism>
<dbReference type="InterPro" id="IPR028082">
    <property type="entry name" value="Peripla_BP_I"/>
</dbReference>
<evidence type="ECO:0000259" key="4">
    <source>
        <dbReference type="Pfam" id="PF13377"/>
    </source>
</evidence>
<reference evidence="5 6" key="1">
    <citation type="submission" date="2017-05" db="EMBL/GenBank/DDBJ databases">
        <title>Bifidobacterium vansinderenii sp. nov.</title>
        <authorList>
            <person name="Lugli G.A."/>
            <person name="Duranti S."/>
            <person name="Mangifesta M."/>
        </authorList>
    </citation>
    <scope>NUCLEOTIDE SEQUENCE [LARGE SCALE GENOMIC DNA]</scope>
    <source>
        <strain evidence="5 6">Tam10B</strain>
    </source>
</reference>
<dbReference type="GO" id="GO:0003700">
    <property type="term" value="F:DNA-binding transcription factor activity"/>
    <property type="evidence" value="ECO:0007669"/>
    <property type="project" value="TreeGrafter"/>
</dbReference>
<protein>
    <submittedName>
        <fullName evidence="5">LacI family transcriptional regulator</fullName>
    </submittedName>
</protein>
<dbReference type="InterPro" id="IPR046335">
    <property type="entry name" value="LacI/GalR-like_sensor"/>
</dbReference>
<gene>
    <name evidence="5" type="ORF">Tam10B_1944</name>
</gene>
<dbReference type="SUPFAM" id="SSF53822">
    <property type="entry name" value="Periplasmic binding protein-like I"/>
    <property type="match status" value="1"/>
</dbReference>
<dbReference type="PANTHER" id="PTHR30146:SF109">
    <property type="entry name" value="HTH-TYPE TRANSCRIPTIONAL REGULATOR GALS"/>
    <property type="match status" value="1"/>
</dbReference>
<evidence type="ECO:0000313" key="6">
    <source>
        <dbReference type="Proteomes" id="UP000215433"/>
    </source>
</evidence>
<accession>A0A229VW74</accession>
<name>A0A229VW74_9BIFI</name>
<evidence type="ECO:0000256" key="1">
    <source>
        <dbReference type="ARBA" id="ARBA00023015"/>
    </source>
</evidence>
<keyword evidence="2" id="KW-0238">DNA-binding</keyword>
<sequence length="312" mass="33946">MPRVNGKGSDMEKQSSAVMSEAFDPLSDCEGVIELAIPTVTRPYRARLASAVISTARTSGYRVNVVAYQDDYGLSANDYLETRRGACDGMLLYLVGGDEVNASAFRQPFPIVCLGLCPTSGNVDQVLADNVADARNITDLVIRKGSRRLVLLGAQREFDGRSLDESVRSRGWDRVRGVLEACREHGIELDPRLIGVTGYEWTIGAGYSAMKRVAASGVEFDGVICMDDPLAIGAVFALKELGRSIPDDVQVVGFDNIYDAAHMVPSLTTVDANLEWITGTAVDLLARRMHDPAGEPLCFQRESPILLRQSTR</sequence>